<organism evidence="9 10">
    <name type="scientific">Saccharopolyspora erythraea</name>
    <name type="common">Streptomyces erythraeus</name>
    <dbReference type="NCBI Taxonomy" id="1836"/>
    <lineage>
        <taxon>Bacteria</taxon>
        <taxon>Bacillati</taxon>
        <taxon>Actinomycetota</taxon>
        <taxon>Actinomycetes</taxon>
        <taxon>Pseudonocardiales</taxon>
        <taxon>Pseudonocardiaceae</taxon>
        <taxon>Saccharopolyspora</taxon>
    </lineage>
</organism>
<dbReference type="Pfam" id="PF25461">
    <property type="entry name" value="Beta-barrel_SelB"/>
    <property type="match status" value="1"/>
</dbReference>
<accession>A0ABP3MAT5</accession>
<evidence type="ECO:0000256" key="1">
    <source>
        <dbReference type="ARBA" id="ARBA00004496"/>
    </source>
</evidence>
<keyword evidence="3" id="KW-0963">Cytoplasm</keyword>
<evidence type="ECO:0000256" key="4">
    <source>
        <dbReference type="ARBA" id="ARBA00022917"/>
    </source>
</evidence>
<dbReference type="PROSITE" id="PS51722">
    <property type="entry name" value="G_TR_2"/>
    <property type="match status" value="1"/>
</dbReference>
<evidence type="ECO:0000259" key="8">
    <source>
        <dbReference type="PROSITE" id="PS51722"/>
    </source>
</evidence>
<dbReference type="InterPro" id="IPR009000">
    <property type="entry name" value="Transl_B-barrel_sf"/>
</dbReference>
<dbReference type="InterPro" id="IPR050055">
    <property type="entry name" value="EF-Tu_GTPase"/>
</dbReference>
<comment type="function">
    <text evidence="6">Translation factor necessary for the incorporation of selenocysteine into proteins. It probably replaces EF-Tu for the insertion of selenocysteine directed by the UGA codon. SelB binds GTP and GDP.</text>
</comment>
<keyword evidence="4" id="KW-0648">Protein biosynthesis</keyword>
<keyword evidence="10" id="KW-1185">Reference proteome</keyword>
<dbReference type="NCBIfam" id="TIGR00475">
    <property type="entry name" value="selB"/>
    <property type="match status" value="1"/>
</dbReference>
<dbReference type="InterPro" id="IPR036388">
    <property type="entry name" value="WH-like_DNA-bd_sf"/>
</dbReference>
<dbReference type="InterPro" id="IPR000795">
    <property type="entry name" value="T_Tr_GTP-bd_dom"/>
</dbReference>
<dbReference type="Pfam" id="PF00009">
    <property type="entry name" value="GTP_EFTU"/>
    <property type="match status" value="1"/>
</dbReference>
<dbReference type="Proteomes" id="UP001500729">
    <property type="component" value="Unassembled WGS sequence"/>
</dbReference>
<dbReference type="CDD" id="cd04171">
    <property type="entry name" value="SelB"/>
    <property type="match status" value="1"/>
</dbReference>
<dbReference type="SUPFAM" id="SSF50447">
    <property type="entry name" value="Translation proteins"/>
    <property type="match status" value="1"/>
</dbReference>
<reference evidence="10" key="1">
    <citation type="journal article" date="2019" name="Int. J. Syst. Evol. Microbiol.">
        <title>The Global Catalogue of Microorganisms (GCM) 10K type strain sequencing project: providing services to taxonomists for standard genome sequencing and annotation.</title>
        <authorList>
            <consortium name="The Broad Institute Genomics Platform"/>
            <consortium name="The Broad Institute Genome Sequencing Center for Infectious Disease"/>
            <person name="Wu L."/>
            <person name="Ma J."/>
        </authorList>
    </citation>
    <scope>NUCLEOTIDE SEQUENCE [LARGE SCALE GENOMIC DNA]</scope>
    <source>
        <strain evidence="10">JCM 10303</strain>
    </source>
</reference>
<evidence type="ECO:0000256" key="2">
    <source>
        <dbReference type="ARBA" id="ARBA00015953"/>
    </source>
</evidence>
<sequence>MHVVATAGHVDHGKSTLVRALTGMEPDRWSEERRRGLTIDLGFAWTTLADGCTVAFVDVPGHHRFVPNMLAGIGPVPAVLFVVAADEGWMPQSTEHLEALDALGVRHGLLAVTRCDLADPEPAIAEARDRLDQSSLAHSPVVRVSGATGAGLDDLRGALDELLHRLPAPDPDADVRLWVDRAFTIRGAGTVVTATLAAGTLRTGMRLRLGSSGRGVAIRGMQALGSPVQEARAVSRVAVNLRGVEADDIGRGDVLLSPGRWLDTDLVDVRLSGSVAKELPRELALHIGSASVPVRVRPLDVDTARLALRAPLPLRIGDRALLRESGGRQARAGALVLDVRPPALDRRGAAQRRALELATMDGRPDGAAEQRRRRVVGADELRAVGAVPPAGGDWLIDPAHRDRLAAELTGLRDRHRREQPLEDGVPAEMARRALDLPDPDLLPVVLAAPAASGISLDGGRLRLGPAPLPEPLRRALATVRDKLTARPFEAPTADELTELGVGEKELAAAERAGELLRIAPGIVLLPGADDHAVDLLSELPAPFTVSQARRALGTTRRVAVVLLEFLARRGRTRRLPDGTHQVVSRTR</sequence>
<evidence type="ECO:0000256" key="7">
    <source>
        <dbReference type="ARBA" id="ARBA00031615"/>
    </source>
</evidence>
<dbReference type="Pfam" id="PF09107">
    <property type="entry name" value="WHD_3rd_SelB"/>
    <property type="match status" value="1"/>
</dbReference>
<dbReference type="InterPro" id="IPR004535">
    <property type="entry name" value="Transl_elong_SelB"/>
</dbReference>
<dbReference type="GO" id="GO:0003746">
    <property type="term" value="F:translation elongation factor activity"/>
    <property type="evidence" value="ECO:0007669"/>
    <property type="project" value="UniProtKB-KW"/>
</dbReference>
<evidence type="ECO:0000256" key="6">
    <source>
        <dbReference type="ARBA" id="ARBA00025526"/>
    </source>
</evidence>
<dbReference type="Pfam" id="PF03144">
    <property type="entry name" value="GTP_EFTU_D2"/>
    <property type="match status" value="1"/>
</dbReference>
<dbReference type="InterPro" id="IPR027417">
    <property type="entry name" value="P-loop_NTPase"/>
</dbReference>
<dbReference type="PANTHER" id="PTHR43721:SF22">
    <property type="entry name" value="ELONGATION FACTOR TU, MITOCHONDRIAL"/>
    <property type="match status" value="1"/>
</dbReference>
<dbReference type="InterPro" id="IPR015191">
    <property type="entry name" value="SelB_WHD4"/>
</dbReference>
<evidence type="ECO:0000256" key="3">
    <source>
        <dbReference type="ARBA" id="ARBA00022490"/>
    </source>
</evidence>
<comment type="subcellular location">
    <subcellularLocation>
        <location evidence="1">Cytoplasm</location>
    </subcellularLocation>
</comment>
<dbReference type="SUPFAM" id="SSF52540">
    <property type="entry name" value="P-loop containing nucleoside triphosphate hydrolases"/>
    <property type="match status" value="1"/>
</dbReference>
<keyword evidence="5" id="KW-0342">GTP-binding</keyword>
<proteinExistence type="predicted"/>
<evidence type="ECO:0000313" key="10">
    <source>
        <dbReference type="Proteomes" id="UP001500729"/>
    </source>
</evidence>
<keyword evidence="9" id="KW-0251">Elongation factor</keyword>
<dbReference type="Gene3D" id="3.40.50.300">
    <property type="entry name" value="P-loop containing nucleotide triphosphate hydrolases"/>
    <property type="match status" value="1"/>
</dbReference>
<feature type="domain" description="Tr-type G" evidence="8">
    <location>
        <begin position="1"/>
        <end position="167"/>
    </location>
</feature>
<dbReference type="InterPro" id="IPR057335">
    <property type="entry name" value="Beta-barrel_SelB"/>
</dbReference>
<evidence type="ECO:0000313" key="9">
    <source>
        <dbReference type="EMBL" id="GAA0516887.1"/>
    </source>
</evidence>
<comment type="caution">
    <text evidence="9">The sequence shown here is derived from an EMBL/GenBank/DDBJ whole genome shotgun (WGS) entry which is preliminary data.</text>
</comment>
<dbReference type="EMBL" id="BAAAGS010000007">
    <property type="protein sequence ID" value="GAA0516887.1"/>
    <property type="molecule type" value="Genomic_DNA"/>
</dbReference>
<dbReference type="Gene3D" id="1.10.10.10">
    <property type="entry name" value="Winged helix-like DNA-binding domain superfamily/Winged helix DNA-binding domain"/>
    <property type="match status" value="1"/>
</dbReference>
<evidence type="ECO:0000256" key="5">
    <source>
        <dbReference type="ARBA" id="ARBA00023134"/>
    </source>
</evidence>
<keyword evidence="5" id="KW-0547">Nucleotide-binding</keyword>
<dbReference type="InterPro" id="IPR004161">
    <property type="entry name" value="EFTu-like_2"/>
</dbReference>
<dbReference type="Gene3D" id="2.40.30.10">
    <property type="entry name" value="Translation factors"/>
    <property type="match status" value="1"/>
</dbReference>
<dbReference type="PANTHER" id="PTHR43721">
    <property type="entry name" value="ELONGATION FACTOR TU-RELATED"/>
    <property type="match status" value="1"/>
</dbReference>
<dbReference type="RefSeq" id="WP_346138250.1">
    <property type="nucleotide sequence ID" value="NZ_BAAAGS010000007.1"/>
</dbReference>
<protein>
    <recommendedName>
        <fullName evidence="2">Selenocysteine-specific elongation factor</fullName>
    </recommendedName>
    <alternativeName>
        <fullName evidence="7">SelB translation factor</fullName>
    </alternativeName>
</protein>
<gene>
    <name evidence="9" type="primary">selB</name>
    <name evidence="9" type="ORF">GCM10009533_15000</name>
</gene>
<name>A0ABP3MAT5_SACER</name>